<name>A0ACC2F9L1_DALPE</name>
<organism evidence="1 2">
    <name type="scientific">Dallia pectoralis</name>
    <name type="common">Alaska blackfish</name>
    <dbReference type="NCBI Taxonomy" id="75939"/>
    <lineage>
        <taxon>Eukaryota</taxon>
        <taxon>Metazoa</taxon>
        <taxon>Chordata</taxon>
        <taxon>Craniata</taxon>
        <taxon>Vertebrata</taxon>
        <taxon>Euteleostomi</taxon>
        <taxon>Actinopterygii</taxon>
        <taxon>Neopterygii</taxon>
        <taxon>Teleostei</taxon>
        <taxon>Protacanthopterygii</taxon>
        <taxon>Esociformes</taxon>
        <taxon>Umbridae</taxon>
        <taxon>Dallia</taxon>
    </lineage>
</organism>
<accession>A0ACC2F9L1</accession>
<evidence type="ECO:0000313" key="2">
    <source>
        <dbReference type="Proteomes" id="UP001157502"/>
    </source>
</evidence>
<keyword evidence="2" id="KW-1185">Reference proteome</keyword>
<dbReference type="Proteomes" id="UP001157502">
    <property type="component" value="Chromosome 31"/>
</dbReference>
<dbReference type="EMBL" id="CM055758">
    <property type="protein sequence ID" value="KAJ7988009.1"/>
    <property type="molecule type" value="Genomic_DNA"/>
</dbReference>
<reference evidence="1" key="1">
    <citation type="submission" date="2021-05" db="EMBL/GenBank/DDBJ databases">
        <authorList>
            <person name="Pan Q."/>
            <person name="Jouanno E."/>
            <person name="Zahm M."/>
            <person name="Klopp C."/>
            <person name="Cabau C."/>
            <person name="Louis A."/>
            <person name="Berthelot C."/>
            <person name="Parey E."/>
            <person name="Roest Crollius H."/>
            <person name="Montfort J."/>
            <person name="Robinson-Rechavi M."/>
            <person name="Bouchez O."/>
            <person name="Lampietro C."/>
            <person name="Lopez Roques C."/>
            <person name="Donnadieu C."/>
            <person name="Postlethwait J."/>
            <person name="Bobe J."/>
            <person name="Dillon D."/>
            <person name="Chandos A."/>
            <person name="von Hippel F."/>
            <person name="Guiguen Y."/>
        </authorList>
    </citation>
    <scope>NUCLEOTIDE SEQUENCE</scope>
    <source>
        <strain evidence="1">YG-Jan2019</strain>
    </source>
</reference>
<comment type="caution">
    <text evidence="1">The sequence shown here is derived from an EMBL/GenBank/DDBJ whole genome shotgun (WGS) entry which is preliminary data.</text>
</comment>
<gene>
    <name evidence="1" type="ORF">DPEC_G00319180</name>
</gene>
<sequence>MLCAKESLLIGYSDDACRRGNAVWNPPWASSYTWLAADDIATAPDAVDKTTRSSGISKCGDVMVSLHPSGRFTVPDHGSLKQGKASVCRFPHEIVGYRLGLSQLLRCLLANGKRERGKSANAKNAISRLEEPGTWAAP</sequence>
<evidence type="ECO:0000313" key="1">
    <source>
        <dbReference type="EMBL" id="KAJ7988009.1"/>
    </source>
</evidence>
<proteinExistence type="predicted"/>
<protein>
    <submittedName>
        <fullName evidence="1">Uncharacterized protein</fullName>
    </submittedName>
</protein>